<dbReference type="GeneID" id="5708708"/>
<evidence type="ECO:0000313" key="2">
    <source>
        <dbReference type="Proteomes" id="UP000001137"/>
    </source>
</evidence>
<dbReference type="EMBL" id="CP000852">
    <property type="protein sequence ID" value="ABW01200.1"/>
    <property type="molecule type" value="Genomic_DNA"/>
</dbReference>
<dbReference type="AlphaFoldDB" id="A8MBB0"/>
<proteinExistence type="predicted"/>
<accession>A8MBB0</accession>
<dbReference type="HOGENOM" id="CLU_2366055_0_0_2"/>
<dbReference type="RefSeq" id="WP_012185420.1">
    <property type="nucleotide sequence ID" value="NC_009954.1"/>
</dbReference>
<dbReference type="Proteomes" id="UP000001137">
    <property type="component" value="Chromosome"/>
</dbReference>
<sequence>MVAEELIRRIKEGPCSSLNCKIINIKVSMSGESNEKASSSVIEVDLVRDKVYLTLELKANGLTYLIKLEVTGSVSVGELRRLSGDITELLNSLKP</sequence>
<keyword evidence="2" id="KW-1185">Reference proteome</keyword>
<dbReference type="KEGG" id="cma:Cmaq_0354"/>
<name>A8MBB0_CALMQ</name>
<gene>
    <name evidence="1" type="ordered locus">Cmaq_0354</name>
</gene>
<dbReference type="OrthoDB" id="380522at2157"/>
<organism evidence="1 2">
    <name type="scientific">Caldivirga maquilingensis (strain ATCC 700844 / DSM 13496 / JCM 10307 / IC-167)</name>
    <dbReference type="NCBI Taxonomy" id="397948"/>
    <lineage>
        <taxon>Archaea</taxon>
        <taxon>Thermoproteota</taxon>
        <taxon>Thermoprotei</taxon>
        <taxon>Thermoproteales</taxon>
        <taxon>Thermoproteaceae</taxon>
        <taxon>Caldivirga</taxon>
    </lineage>
</organism>
<reference evidence="1 2" key="1">
    <citation type="submission" date="2007-10" db="EMBL/GenBank/DDBJ databases">
        <title>Complete sequence of Caldivirga maquilingensis IC-167.</title>
        <authorList>
            <consortium name="US DOE Joint Genome Institute"/>
            <person name="Copeland A."/>
            <person name="Lucas S."/>
            <person name="Lapidus A."/>
            <person name="Barry K."/>
            <person name="Glavina del Rio T."/>
            <person name="Dalin E."/>
            <person name="Tice H."/>
            <person name="Pitluck S."/>
            <person name="Saunders E."/>
            <person name="Brettin T."/>
            <person name="Bruce D."/>
            <person name="Detter J.C."/>
            <person name="Han C."/>
            <person name="Schmutz J."/>
            <person name="Larimer F."/>
            <person name="Land M."/>
            <person name="Hauser L."/>
            <person name="Kyrpides N."/>
            <person name="Ivanova N."/>
            <person name="Biddle J.F."/>
            <person name="Zhang Z."/>
            <person name="Fitz-Gibbon S.T."/>
            <person name="Lowe T.M."/>
            <person name="Saltikov C."/>
            <person name="House C.H."/>
            <person name="Richardson P."/>
        </authorList>
    </citation>
    <scope>NUCLEOTIDE SEQUENCE [LARGE SCALE GENOMIC DNA]</scope>
    <source>
        <strain evidence="2">ATCC 700844 / DSM 13496 / JCM 10307 / IC-167</strain>
    </source>
</reference>
<evidence type="ECO:0000313" key="1">
    <source>
        <dbReference type="EMBL" id="ABW01200.1"/>
    </source>
</evidence>
<protein>
    <submittedName>
        <fullName evidence="1">Uncharacterized protein</fullName>
    </submittedName>
</protein>